<reference evidence="1 3" key="1">
    <citation type="submission" date="2008-03" db="EMBL/GenBank/DDBJ databases">
        <title>Annotation of Ixodes scapularis.</title>
        <authorList>
            <consortium name="Ixodes scapularis Genome Project Consortium"/>
            <person name="Caler E."/>
            <person name="Hannick L.I."/>
            <person name="Bidwell S."/>
            <person name="Joardar V."/>
            <person name="Thiagarajan M."/>
            <person name="Amedeo P."/>
            <person name="Galinsky K.J."/>
            <person name="Schobel S."/>
            <person name="Inman J."/>
            <person name="Hostetler J."/>
            <person name="Miller J."/>
            <person name="Hammond M."/>
            <person name="Megy K."/>
            <person name="Lawson D."/>
            <person name="Kodira C."/>
            <person name="Sutton G."/>
            <person name="Meyer J."/>
            <person name="Hill C.A."/>
            <person name="Birren B."/>
            <person name="Nene V."/>
            <person name="Collins F."/>
            <person name="Alarcon-Chaidez F."/>
            <person name="Wikel S."/>
            <person name="Strausberg R."/>
        </authorList>
    </citation>
    <scope>NUCLEOTIDE SEQUENCE [LARGE SCALE GENOMIC DNA]</scope>
    <source>
        <strain evidence="3">Wikel</strain>
        <strain evidence="1">Wikel colony</strain>
    </source>
</reference>
<organism>
    <name type="scientific">Ixodes scapularis</name>
    <name type="common">Black-legged tick</name>
    <name type="synonym">Deer tick</name>
    <dbReference type="NCBI Taxonomy" id="6945"/>
    <lineage>
        <taxon>Eukaryota</taxon>
        <taxon>Metazoa</taxon>
        <taxon>Ecdysozoa</taxon>
        <taxon>Arthropoda</taxon>
        <taxon>Chelicerata</taxon>
        <taxon>Arachnida</taxon>
        <taxon>Acari</taxon>
        <taxon>Parasitiformes</taxon>
        <taxon>Ixodida</taxon>
        <taxon>Ixodoidea</taxon>
        <taxon>Ixodidae</taxon>
        <taxon>Ixodinae</taxon>
        <taxon>Ixodes</taxon>
    </lineage>
</organism>
<dbReference type="EMBL" id="ABJB010440055">
    <property type="status" value="NOT_ANNOTATED_CDS"/>
    <property type="molecule type" value="Genomic_DNA"/>
</dbReference>
<dbReference type="InParanoid" id="B7QL94"/>
<protein>
    <submittedName>
        <fullName evidence="1 2">Uncharacterized protein</fullName>
    </submittedName>
</protein>
<keyword evidence="3" id="KW-1185">Reference proteome</keyword>
<dbReference type="EMBL" id="DS964264">
    <property type="protein sequence ID" value="EEC19616.1"/>
    <property type="molecule type" value="Genomic_DNA"/>
</dbReference>
<name>B7QL94_IXOSC</name>
<reference evidence="2" key="2">
    <citation type="submission" date="2020-05" db="UniProtKB">
        <authorList>
            <consortium name="EnsemblMetazoa"/>
        </authorList>
    </citation>
    <scope>IDENTIFICATION</scope>
    <source>
        <strain evidence="2">wikel</strain>
    </source>
</reference>
<proteinExistence type="predicted"/>
<dbReference type="Proteomes" id="UP000001555">
    <property type="component" value="Unassembled WGS sequence"/>
</dbReference>
<gene>
    <name evidence="1" type="ORF">IscW_ISCW023572</name>
</gene>
<evidence type="ECO:0000313" key="3">
    <source>
        <dbReference type="Proteomes" id="UP000001555"/>
    </source>
</evidence>
<sequence length="83" mass="8796">MAVIMEDTVMAAMAMGAVTEDTDTEDLSDTEAITEAMGVTVMGADMEDMDTEVIVAMVDMADMASMDSTGNKGKPMDFRSNLS</sequence>
<dbReference type="AlphaFoldDB" id="B7QL94"/>
<evidence type="ECO:0000313" key="1">
    <source>
        <dbReference type="EMBL" id="EEC19616.1"/>
    </source>
</evidence>
<dbReference type="VEuPathDB" id="VectorBase:ISCW023572"/>
<dbReference type="VEuPathDB" id="VectorBase:ISCI023572"/>
<dbReference type="HOGENOM" id="CLU_152782_1_0_1"/>
<dbReference type="PaxDb" id="6945-B7QL94"/>
<accession>B7QL94</accession>
<evidence type="ECO:0000313" key="2">
    <source>
        <dbReference type="EnsemblMetazoa" id="ISCW023572-PA"/>
    </source>
</evidence>
<dbReference type="EnsemblMetazoa" id="ISCW023572-RA">
    <property type="protein sequence ID" value="ISCW023572-PA"/>
    <property type="gene ID" value="ISCW023572"/>
</dbReference>